<reference evidence="1" key="1">
    <citation type="submission" date="2014-11" db="EMBL/GenBank/DDBJ databases">
        <authorList>
            <person name="Amaro Gonzalez C."/>
        </authorList>
    </citation>
    <scope>NUCLEOTIDE SEQUENCE</scope>
</reference>
<proteinExistence type="predicted"/>
<reference evidence="1" key="2">
    <citation type="journal article" date="2015" name="Fish Shellfish Immunol.">
        <title>Early steps in the European eel (Anguilla anguilla)-Vibrio vulnificus interaction in the gills: Role of the RtxA13 toxin.</title>
        <authorList>
            <person name="Callol A."/>
            <person name="Pajuelo D."/>
            <person name="Ebbesson L."/>
            <person name="Teles M."/>
            <person name="MacKenzie S."/>
            <person name="Amaro C."/>
        </authorList>
    </citation>
    <scope>NUCLEOTIDE SEQUENCE</scope>
</reference>
<protein>
    <submittedName>
        <fullName evidence="1">Uncharacterized protein</fullName>
    </submittedName>
</protein>
<evidence type="ECO:0000313" key="1">
    <source>
        <dbReference type="EMBL" id="JAH83069.1"/>
    </source>
</evidence>
<accession>A0A0E9VY46</accession>
<dbReference type="EMBL" id="GBXM01025508">
    <property type="protein sequence ID" value="JAH83069.1"/>
    <property type="molecule type" value="Transcribed_RNA"/>
</dbReference>
<organism evidence="1">
    <name type="scientific">Anguilla anguilla</name>
    <name type="common">European freshwater eel</name>
    <name type="synonym">Muraena anguilla</name>
    <dbReference type="NCBI Taxonomy" id="7936"/>
    <lineage>
        <taxon>Eukaryota</taxon>
        <taxon>Metazoa</taxon>
        <taxon>Chordata</taxon>
        <taxon>Craniata</taxon>
        <taxon>Vertebrata</taxon>
        <taxon>Euteleostomi</taxon>
        <taxon>Actinopterygii</taxon>
        <taxon>Neopterygii</taxon>
        <taxon>Teleostei</taxon>
        <taxon>Anguilliformes</taxon>
        <taxon>Anguillidae</taxon>
        <taxon>Anguilla</taxon>
    </lineage>
</organism>
<name>A0A0E9VY46_ANGAN</name>
<dbReference type="AlphaFoldDB" id="A0A0E9VY46"/>
<sequence>MVLKDQDCWFPPPLHGSQW</sequence>